<keyword evidence="2 4" id="KW-0238">DNA-binding</keyword>
<dbReference type="Gene3D" id="1.10.357.10">
    <property type="entry name" value="Tetracycline Repressor, domain 2"/>
    <property type="match status" value="1"/>
</dbReference>
<dbReference type="GO" id="GO:0000976">
    <property type="term" value="F:transcription cis-regulatory region binding"/>
    <property type="evidence" value="ECO:0007669"/>
    <property type="project" value="TreeGrafter"/>
</dbReference>
<dbReference type="InterPro" id="IPR050109">
    <property type="entry name" value="HTH-type_TetR-like_transc_reg"/>
</dbReference>
<evidence type="ECO:0000313" key="6">
    <source>
        <dbReference type="EMBL" id="MCP2369859.1"/>
    </source>
</evidence>
<dbReference type="SUPFAM" id="SSF46689">
    <property type="entry name" value="Homeodomain-like"/>
    <property type="match status" value="1"/>
</dbReference>
<dbReference type="InterPro" id="IPR009057">
    <property type="entry name" value="Homeodomain-like_sf"/>
</dbReference>
<evidence type="ECO:0000256" key="1">
    <source>
        <dbReference type="ARBA" id="ARBA00023015"/>
    </source>
</evidence>
<sequence length="213" mass="22775">MSEKAPTRAYRSALRTEQAAATRRRILEAAAACFAEHGYSGTSLADIGARAGVSPETVKVNGPKRELLLGAFEQAFAGAEGEAPVSESDRARQLIAEADDDAFLTGVAAFVGAANARTSALWMEFLAAANADPAVASALDDLLARRRGDYLRVVEQLVERGIAVGVDDPQDAAAALSFLWSPESHQQLVLQSGWGIERYERWLADVARRQFAG</sequence>
<accession>A0A9X2H4F0</accession>
<dbReference type="PANTHER" id="PTHR30055:SF234">
    <property type="entry name" value="HTH-TYPE TRANSCRIPTIONAL REGULATOR BETI"/>
    <property type="match status" value="1"/>
</dbReference>
<dbReference type="OrthoDB" id="5003298at2"/>
<dbReference type="Pfam" id="PF00440">
    <property type="entry name" value="TetR_N"/>
    <property type="match status" value="1"/>
</dbReference>
<dbReference type="InterPro" id="IPR001647">
    <property type="entry name" value="HTH_TetR"/>
</dbReference>
<keyword evidence="7" id="KW-1185">Reference proteome</keyword>
<keyword evidence="1" id="KW-0805">Transcription regulation</keyword>
<organism evidence="6 7">
    <name type="scientific">Agromyces terreus</name>
    <dbReference type="NCBI Taxonomy" id="424795"/>
    <lineage>
        <taxon>Bacteria</taxon>
        <taxon>Bacillati</taxon>
        <taxon>Actinomycetota</taxon>
        <taxon>Actinomycetes</taxon>
        <taxon>Micrococcales</taxon>
        <taxon>Microbacteriaceae</taxon>
        <taxon>Agromyces</taxon>
    </lineage>
</organism>
<evidence type="ECO:0000256" key="4">
    <source>
        <dbReference type="PROSITE-ProRule" id="PRU00335"/>
    </source>
</evidence>
<dbReference type="GO" id="GO:0003700">
    <property type="term" value="F:DNA-binding transcription factor activity"/>
    <property type="evidence" value="ECO:0007669"/>
    <property type="project" value="TreeGrafter"/>
</dbReference>
<evidence type="ECO:0000256" key="2">
    <source>
        <dbReference type="ARBA" id="ARBA00023125"/>
    </source>
</evidence>
<evidence type="ECO:0000259" key="5">
    <source>
        <dbReference type="PROSITE" id="PS50977"/>
    </source>
</evidence>
<dbReference type="RefSeq" id="WP_156999773.1">
    <property type="nucleotide sequence ID" value="NZ_BAAANU010000045.1"/>
</dbReference>
<gene>
    <name evidence="6" type="ORF">BJ978_000535</name>
</gene>
<dbReference type="AlphaFoldDB" id="A0A9X2H4F0"/>
<name>A0A9X2H4F0_9MICO</name>
<evidence type="ECO:0000256" key="3">
    <source>
        <dbReference type="ARBA" id="ARBA00023163"/>
    </source>
</evidence>
<dbReference type="SUPFAM" id="SSF48498">
    <property type="entry name" value="Tetracyclin repressor-like, C-terminal domain"/>
    <property type="match status" value="1"/>
</dbReference>
<dbReference type="PROSITE" id="PS50977">
    <property type="entry name" value="HTH_TETR_2"/>
    <property type="match status" value="1"/>
</dbReference>
<evidence type="ECO:0000313" key="7">
    <source>
        <dbReference type="Proteomes" id="UP001139722"/>
    </source>
</evidence>
<dbReference type="PANTHER" id="PTHR30055">
    <property type="entry name" value="HTH-TYPE TRANSCRIPTIONAL REGULATOR RUTR"/>
    <property type="match status" value="1"/>
</dbReference>
<proteinExistence type="predicted"/>
<comment type="caution">
    <text evidence="6">The sequence shown here is derived from an EMBL/GenBank/DDBJ whole genome shotgun (WGS) entry which is preliminary data.</text>
</comment>
<reference evidence="6" key="1">
    <citation type="submission" date="2022-06" db="EMBL/GenBank/DDBJ databases">
        <title>Sequencing the genomes of 1000 actinobacteria strains.</title>
        <authorList>
            <person name="Klenk H.-P."/>
        </authorList>
    </citation>
    <scope>NUCLEOTIDE SEQUENCE</scope>
    <source>
        <strain evidence="6">DSM 22016</strain>
    </source>
</reference>
<dbReference type="EMBL" id="JAMZDY010000001">
    <property type="protein sequence ID" value="MCP2369859.1"/>
    <property type="molecule type" value="Genomic_DNA"/>
</dbReference>
<feature type="DNA-binding region" description="H-T-H motif" evidence="4">
    <location>
        <begin position="43"/>
        <end position="62"/>
    </location>
</feature>
<dbReference type="InterPro" id="IPR036271">
    <property type="entry name" value="Tet_transcr_reg_TetR-rel_C_sf"/>
</dbReference>
<keyword evidence="3" id="KW-0804">Transcription</keyword>
<protein>
    <submittedName>
        <fullName evidence="6">AcrR family transcriptional regulator</fullName>
    </submittedName>
</protein>
<dbReference type="Proteomes" id="UP001139722">
    <property type="component" value="Unassembled WGS sequence"/>
</dbReference>
<feature type="domain" description="HTH tetR-type" evidence="5">
    <location>
        <begin position="20"/>
        <end position="80"/>
    </location>
</feature>